<name>A0A7S4W000_9DINO</name>
<accession>A0A7S4W000</accession>
<protein>
    <submittedName>
        <fullName evidence="1">Uncharacterized protein</fullName>
    </submittedName>
</protein>
<reference evidence="1" key="1">
    <citation type="submission" date="2021-01" db="EMBL/GenBank/DDBJ databases">
        <authorList>
            <person name="Corre E."/>
            <person name="Pelletier E."/>
            <person name="Niang G."/>
            <person name="Scheremetjew M."/>
            <person name="Finn R."/>
            <person name="Kale V."/>
            <person name="Holt S."/>
            <person name="Cochrane G."/>
            <person name="Meng A."/>
            <person name="Brown T."/>
            <person name="Cohen L."/>
        </authorList>
    </citation>
    <scope>NUCLEOTIDE SEQUENCE</scope>
    <source>
        <strain evidence="1">CCMP3105</strain>
    </source>
</reference>
<organism evidence="1">
    <name type="scientific">Alexandrium monilatum</name>
    <dbReference type="NCBI Taxonomy" id="311494"/>
    <lineage>
        <taxon>Eukaryota</taxon>
        <taxon>Sar</taxon>
        <taxon>Alveolata</taxon>
        <taxon>Dinophyceae</taxon>
        <taxon>Gonyaulacales</taxon>
        <taxon>Pyrocystaceae</taxon>
        <taxon>Alexandrium</taxon>
    </lineage>
</organism>
<dbReference type="EMBL" id="HBNR01061251">
    <property type="protein sequence ID" value="CAE4630550.1"/>
    <property type="molecule type" value="Transcribed_RNA"/>
</dbReference>
<evidence type="ECO:0000313" key="1">
    <source>
        <dbReference type="EMBL" id="CAE4630550.1"/>
    </source>
</evidence>
<proteinExistence type="predicted"/>
<dbReference type="AlphaFoldDB" id="A0A7S4W000"/>
<gene>
    <name evidence="1" type="ORF">AMON00008_LOCUS43139</name>
</gene>
<sequence>MRRHGSASDCGGPIMEVQVNWRWFFASWRGPLVDEVVGAVDRPMWPEVASPDWSWDDEGIEYQPPPYHLSEEGLPWRSGLDAGLLGVGVQKTAVVRGVGKGLGARTLSGMPALDACGPGMGKGQGRGGPGRPLEDEVLDVHLPQDAGEVRFSGGWQPEDCAFEAAD</sequence>